<reference evidence="3 4" key="1">
    <citation type="journal article" date="2018" name="Nat. Ecol. Evol.">
        <title>Genomic signatures of mitonuclear coevolution across populations of Tigriopus californicus.</title>
        <authorList>
            <person name="Barreto F.S."/>
            <person name="Watson E.T."/>
            <person name="Lima T.G."/>
            <person name="Willett C.S."/>
            <person name="Edmands S."/>
            <person name="Li W."/>
            <person name="Burton R.S."/>
        </authorList>
    </citation>
    <scope>NUCLEOTIDE SEQUENCE [LARGE SCALE GENOMIC DNA]</scope>
    <source>
        <strain evidence="3 4">San Diego</strain>
    </source>
</reference>
<dbReference type="EMBL" id="VCGU01000010">
    <property type="protein sequence ID" value="TRY68478.1"/>
    <property type="molecule type" value="Genomic_DNA"/>
</dbReference>
<keyword evidence="2" id="KW-0812">Transmembrane</keyword>
<keyword evidence="4" id="KW-1185">Reference proteome</keyword>
<protein>
    <submittedName>
        <fullName evidence="3">Uncharacterized protein</fullName>
    </submittedName>
</protein>
<proteinExistence type="predicted"/>
<feature type="compositionally biased region" description="Polar residues" evidence="1">
    <location>
        <begin position="365"/>
        <end position="374"/>
    </location>
</feature>
<feature type="region of interest" description="Disordered" evidence="1">
    <location>
        <begin position="171"/>
        <end position="238"/>
    </location>
</feature>
<feature type="transmembrane region" description="Helical" evidence="2">
    <location>
        <begin position="126"/>
        <end position="147"/>
    </location>
</feature>
<comment type="caution">
    <text evidence="3">The sequence shown here is derived from an EMBL/GenBank/DDBJ whole genome shotgun (WGS) entry which is preliminary data.</text>
</comment>
<organism evidence="3 4">
    <name type="scientific">Tigriopus californicus</name>
    <name type="common">Marine copepod</name>
    <dbReference type="NCBI Taxonomy" id="6832"/>
    <lineage>
        <taxon>Eukaryota</taxon>
        <taxon>Metazoa</taxon>
        <taxon>Ecdysozoa</taxon>
        <taxon>Arthropoda</taxon>
        <taxon>Crustacea</taxon>
        <taxon>Multicrustacea</taxon>
        <taxon>Hexanauplia</taxon>
        <taxon>Copepoda</taxon>
        <taxon>Harpacticoida</taxon>
        <taxon>Harpacticidae</taxon>
        <taxon>Tigriopus</taxon>
    </lineage>
</organism>
<feature type="transmembrane region" description="Helical" evidence="2">
    <location>
        <begin position="94"/>
        <end position="114"/>
    </location>
</feature>
<dbReference type="AlphaFoldDB" id="A0A553NST2"/>
<evidence type="ECO:0000313" key="3">
    <source>
        <dbReference type="EMBL" id="TRY68478.1"/>
    </source>
</evidence>
<accession>A0A553NST2</accession>
<dbReference type="STRING" id="6832.A0A553NST2"/>
<evidence type="ECO:0000313" key="4">
    <source>
        <dbReference type="Proteomes" id="UP000318571"/>
    </source>
</evidence>
<evidence type="ECO:0000256" key="2">
    <source>
        <dbReference type="SAM" id="Phobius"/>
    </source>
</evidence>
<feature type="region of interest" description="Disordered" evidence="1">
    <location>
        <begin position="351"/>
        <end position="395"/>
    </location>
</feature>
<dbReference type="Proteomes" id="UP000318571">
    <property type="component" value="Chromosome 1"/>
</dbReference>
<name>A0A553NST2_TIGCA</name>
<keyword evidence="2" id="KW-1133">Transmembrane helix</keyword>
<sequence length="395" mass="43313">MTKRPRRDTRHVKIEFLHLRQEYEPDISCLGLLDRLSCPTMHAIQGAMAVRRERQKRDTRRLSQLRRRDSLNDSQTTLVDDVQPPPKTETSLTAFHLGVVFILLGFLMVFSSMVPSSVVDADSSRLLGVGTTFIMVGLIMVMVNRIITQREEEELTRYVRHRLGRTRSGHALARDLESGHPPHPPAQKTRGKKSKSNSSSTNGHHKQQRQSKSPSKHHVPATTDRKLSGGKRGPSVDSIASISVQNGKLALVKVSTDLAPAPPEVTTQGVANLPPTPPSPPPIANQPLSSNLHDLTSNLNPPLAKSEETDRLLEATIPEEEPMELVASPPVMIRTKSGAVVMVPTCVRMTPPLSTPPLSPPVSSILKSGSNDSQPAEREDALLETSFPVKRTPLS</sequence>
<evidence type="ECO:0000256" key="1">
    <source>
        <dbReference type="SAM" id="MobiDB-lite"/>
    </source>
</evidence>
<gene>
    <name evidence="3" type="ORF">TCAL_02521</name>
</gene>
<keyword evidence="2" id="KW-0472">Membrane</keyword>
<feature type="region of interest" description="Disordered" evidence="1">
    <location>
        <begin position="65"/>
        <end position="85"/>
    </location>
</feature>
<feature type="compositionally biased region" description="Basic residues" evidence="1">
    <location>
        <begin position="203"/>
        <end position="219"/>
    </location>
</feature>